<dbReference type="SMART" id="SM00175">
    <property type="entry name" value="RAB"/>
    <property type="match status" value="1"/>
</dbReference>
<dbReference type="PANTHER" id="PTHR24071:SF0">
    <property type="entry name" value="GTP-BINDING NUCLEAR PROTEIN RAN"/>
    <property type="match status" value="1"/>
</dbReference>
<dbReference type="SUPFAM" id="SSF52540">
    <property type="entry name" value="P-loop containing nucleoside triphosphate hydrolases"/>
    <property type="match status" value="1"/>
</dbReference>
<comment type="similarity">
    <text evidence="1">Belongs to the small GTPase superfamily. Ran family.</text>
</comment>
<keyword evidence="4" id="KW-0653">Protein transport</keyword>
<dbReference type="GO" id="GO:0000054">
    <property type="term" value="P:ribosomal subunit export from nucleus"/>
    <property type="evidence" value="ECO:0007669"/>
    <property type="project" value="TreeGrafter"/>
</dbReference>
<evidence type="ECO:0000256" key="2">
    <source>
        <dbReference type="ARBA" id="ARBA00022448"/>
    </source>
</evidence>
<dbReference type="GO" id="GO:0003924">
    <property type="term" value="F:GTPase activity"/>
    <property type="evidence" value="ECO:0007669"/>
    <property type="project" value="InterPro"/>
</dbReference>
<organism evidence="6">
    <name type="scientific">viral metagenome</name>
    <dbReference type="NCBI Taxonomy" id="1070528"/>
    <lineage>
        <taxon>unclassified sequences</taxon>
        <taxon>metagenomes</taxon>
        <taxon>organismal metagenomes</taxon>
    </lineage>
</organism>
<dbReference type="Gene3D" id="3.40.50.300">
    <property type="entry name" value="P-loop containing nucleotide triphosphate hydrolases"/>
    <property type="match status" value="1"/>
</dbReference>
<evidence type="ECO:0000313" key="6">
    <source>
        <dbReference type="EMBL" id="QHU06480.1"/>
    </source>
</evidence>
<keyword evidence="5" id="KW-0342">GTP-binding</keyword>
<dbReference type="InterPro" id="IPR005225">
    <property type="entry name" value="Small_GTP-bd"/>
</dbReference>
<dbReference type="InterPro" id="IPR001806">
    <property type="entry name" value="Small_GTPase"/>
</dbReference>
<dbReference type="Pfam" id="PF00071">
    <property type="entry name" value="Ras"/>
    <property type="match status" value="1"/>
</dbReference>
<dbReference type="GO" id="GO:0005525">
    <property type="term" value="F:GTP binding"/>
    <property type="evidence" value="ECO:0007669"/>
    <property type="project" value="UniProtKB-KW"/>
</dbReference>
<dbReference type="PRINTS" id="PR00449">
    <property type="entry name" value="RASTRNSFRMNG"/>
</dbReference>
<reference evidence="6" key="1">
    <citation type="journal article" date="2020" name="Nature">
        <title>Giant virus diversity and host interactions through global metagenomics.</title>
        <authorList>
            <person name="Schulz F."/>
            <person name="Roux S."/>
            <person name="Paez-Espino D."/>
            <person name="Jungbluth S."/>
            <person name="Walsh D.A."/>
            <person name="Denef V.J."/>
            <person name="McMahon K.D."/>
            <person name="Konstantinidis K.T."/>
            <person name="Eloe-Fadrosh E.A."/>
            <person name="Kyrpides N.C."/>
            <person name="Woyke T."/>
        </authorList>
    </citation>
    <scope>NUCLEOTIDE SEQUENCE</scope>
    <source>
        <strain evidence="6">GVMAG-S-1035315-10</strain>
    </source>
</reference>
<dbReference type="PANTHER" id="PTHR24071">
    <property type="entry name" value="RAN GTPASE"/>
    <property type="match status" value="1"/>
</dbReference>
<name>A0A6C0JP59_9ZZZZ</name>
<dbReference type="GO" id="GO:0005737">
    <property type="term" value="C:cytoplasm"/>
    <property type="evidence" value="ECO:0007669"/>
    <property type="project" value="TreeGrafter"/>
</dbReference>
<dbReference type="SMART" id="SM00176">
    <property type="entry name" value="RAN"/>
    <property type="match status" value="1"/>
</dbReference>
<dbReference type="GO" id="GO:0005634">
    <property type="term" value="C:nucleus"/>
    <property type="evidence" value="ECO:0007669"/>
    <property type="project" value="TreeGrafter"/>
</dbReference>
<protein>
    <submittedName>
        <fullName evidence="6">Uncharacterized protein</fullName>
    </submittedName>
</protein>
<evidence type="ECO:0000256" key="4">
    <source>
        <dbReference type="ARBA" id="ARBA00022927"/>
    </source>
</evidence>
<dbReference type="InterPro" id="IPR027417">
    <property type="entry name" value="P-loop_NTPase"/>
</dbReference>
<sequence length="152" mass="17770">MTTKYTIGIFGDGGVGKTAFVRALKQKKFNPQYLPTSWYEVHSIDKTKNVRDYAGQDKYRLLPQDMSNVTSAILMYDVTNPITYKNLEYWYNLVKTQCGDIPMILLGNKVDIKDRRVFKNMIEFHKNNNLPYYEISTKTGFNMDKMIEKINN</sequence>
<evidence type="ECO:0000256" key="1">
    <source>
        <dbReference type="ARBA" id="ARBA00008028"/>
    </source>
</evidence>
<proteinExistence type="inferred from homology"/>
<dbReference type="SMART" id="SM00174">
    <property type="entry name" value="RHO"/>
    <property type="match status" value="1"/>
</dbReference>
<dbReference type="GO" id="GO:0006606">
    <property type="term" value="P:protein import into nucleus"/>
    <property type="evidence" value="ECO:0007669"/>
    <property type="project" value="TreeGrafter"/>
</dbReference>
<dbReference type="PROSITE" id="PS51419">
    <property type="entry name" value="RAB"/>
    <property type="match status" value="1"/>
</dbReference>
<dbReference type="InterPro" id="IPR002041">
    <property type="entry name" value="Ran_GTPase"/>
</dbReference>
<keyword evidence="3" id="KW-0547">Nucleotide-binding</keyword>
<dbReference type="NCBIfam" id="TIGR00231">
    <property type="entry name" value="small_GTP"/>
    <property type="match status" value="1"/>
</dbReference>
<accession>A0A6C0JP59</accession>
<evidence type="ECO:0000256" key="3">
    <source>
        <dbReference type="ARBA" id="ARBA00022741"/>
    </source>
</evidence>
<keyword evidence="2" id="KW-0813">Transport</keyword>
<dbReference type="SMART" id="SM00173">
    <property type="entry name" value="RAS"/>
    <property type="match status" value="1"/>
</dbReference>
<dbReference type="EMBL" id="MN740656">
    <property type="protein sequence ID" value="QHU06480.1"/>
    <property type="molecule type" value="Genomic_DNA"/>
</dbReference>
<dbReference type="AlphaFoldDB" id="A0A6C0JP59"/>
<evidence type="ECO:0000256" key="5">
    <source>
        <dbReference type="ARBA" id="ARBA00023134"/>
    </source>
</evidence>